<proteinExistence type="predicted"/>
<keyword evidence="3" id="KW-1185">Reference proteome</keyword>
<feature type="region of interest" description="Disordered" evidence="1">
    <location>
        <begin position="75"/>
        <end position="109"/>
    </location>
</feature>
<dbReference type="AlphaFoldDB" id="A0A8J5XLL1"/>
<protein>
    <submittedName>
        <fullName evidence="2">Uncharacterized protein</fullName>
    </submittedName>
</protein>
<organism evidence="2 3">
    <name type="scientific">Diacronema lutheri</name>
    <name type="common">Unicellular marine alga</name>
    <name type="synonym">Monochrysis lutheri</name>
    <dbReference type="NCBI Taxonomy" id="2081491"/>
    <lineage>
        <taxon>Eukaryota</taxon>
        <taxon>Haptista</taxon>
        <taxon>Haptophyta</taxon>
        <taxon>Pavlovophyceae</taxon>
        <taxon>Pavlovales</taxon>
        <taxon>Pavlovaceae</taxon>
        <taxon>Diacronema</taxon>
    </lineage>
</organism>
<dbReference type="EMBL" id="JAGTXO010000011">
    <property type="protein sequence ID" value="KAG8465060.1"/>
    <property type="molecule type" value="Genomic_DNA"/>
</dbReference>
<evidence type="ECO:0000313" key="2">
    <source>
        <dbReference type="EMBL" id="KAG8465060.1"/>
    </source>
</evidence>
<feature type="compositionally biased region" description="Gly residues" evidence="1">
    <location>
        <begin position="81"/>
        <end position="92"/>
    </location>
</feature>
<evidence type="ECO:0000313" key="3">
    <source>
        <dbReference type="Proteomes" id="UP000751190"/>
    </source>
</evidence>
<dbReference type="OrthoDB" id="204305at2759"/>
<name>A0A8J5XLL1_DIALT</name>
<gene>
    <name evidence="2" type="ORF">KFE25_012423</name>
</gene>
<evidence type="ECO:0000256" key="1">
    <source>
        <dbReference type="SAM" id="MobiDB-lite"/>
    </source>
</evidence>
<accession>A0A8J5XLL1</accession>
<dbReference type="Proteomes" id="UP000751190">
    <property type="component" value="Unassembled WGS sequence"/>
</dbReference>
<sequence length="437" mass="46485">MAADVTTRRAAALAVVYALGFIHGSSWSAARPPRDATAPVDMEPAAAERASAGGAWPCAGGDGACAHAHADDLRGEQPARAGGGDGSGGGGEWDQAIGPAAAADDAAPRARRSSEKRVIAYSLYGDKRKYCAGALRNAELVGSVFPGWVARFYVDARTVPAGVLAGLRARGAEVVEVDTHGMRAQHMFWRFWVAADGTVDRFICRDVDSRLLARDYAAVREWISSGARFHFERDHPSHSNYPISGGLWGGTRHAAPDMLELIAAYPTDANYLSDMNFLNERIWPRAQHASLQHDAFSCEQFGARPFPLARSAAGEHVGQVFEEDGRPRQADVQLLLDASAPAACRHPDDAPTPGNRRADAAAVAGRSAQRAPMRLHARGRCRELQERHAIVPGSSWGDAPPSAQAEWASFKCDAALAAAAARASALTSGDAVRAPQR</sequence>
<reference evidence="2" key="1">
    <citation type="submission" date="2021-05" db="EMBL/GenBank/DDBJ databases">
        <title>The genome of the haptophyte Pavlova lutheri (Diacronema luteri, Pavlovales) - a model for lipid biosynthesis in eukaryotic algae.</title>
        <authorList>
            <person name="Hulatt C.J."/>
            <person name="Posewitz M.C."/>
        </authorList>
    </citation>
    <scope>NUCLEOTIDE SEQUENCE</scope>
    <source>
        <strain evidence="2">NIVA-4/92</strain>
    </source>
</reference>
<comment type="caution">
    <text evidence="2">The sequence shown here is derived from an EMBL/GenBank/DDBJ whole genome shotgun (WGS) entry which is preliminary data.</text>
</comment>